<evidence type="ECO:0000313" key="1">
    <source>
        <dbReference type="EMBL" id="RMB04917.1"/>
    </source>
</evidence>
<dbReference type="RefSeq" id="WP_121939169.1">
    <property type="nucleotide sequence ID" value="NZ_REFR01000012.1"/>
</dbReference>
<keyword evidence="2" id="KW-1185">Reference proteome</keyword>
<gene>
    <name evidence="1" type="ORF">BXY39_2490</name>
</gene>
<dbReference type="InParanoid" id="A0A3M0C887"/>
<name>A0A3M0C887_9PROT</name>
<dbReference type="EMBL" id="REFR01000012">
    <property type="protein sequence ID" value="RMB04917.1"/>
    <property type="molecule type" value="Genomic_DNA"/>
</dbReference>
<dbReference type="AlphaFoldDB" id="A0A3M0C887"/>
<evidence type="ECO:0000313" key="2">
    <source>
        <dbReference type="Proteomes" id="UP000271227"/>
    </source>
</evidence>
<reference evidence="1 2" key="1">
    <citation type="submission" date="2018-10" db="EMBL/GenBank/DDBJ databases">
        <title>Genomic Encyclopedia of Archaeal and Bacterial Type Strains, Phase II (KMG-II): from individual species to whole genera.</title>
        <authorList>
            <person name="Goeker M."/>
        </authorList>
    </citation>
    <scope>NUCLEOTIDE SEQUENCE [LARGE SCALE GENOMIC DNA]</scope>
    <source>
        <strain evidence="1 2">DSM 25217</strain>
    </source>
</reference>
<comment type="caution">
    <text evidence="1">The sequence shown here is derived from an EMBL/GenBank/DDBJ whole genome shotgun (WGS) entry which is preliminary data.</text>
</comment>
<accession>A0A3M0C887</accession>
<protein>
    <submittedName>
        <fullName evidence="1">Uncharacterized protein</fullName>
    </submittedName>
</protein>
<organism evidence="1 2">
    <name type="scientific">Eilatimonas milleporae</name>
    <dbReference type="NCBI Taxonomy" id="911205"/>
    <lineage>
        <taxon>Bacteria</taxon>
        <taxon>Pseudomonadati</taxon>
        <taxon>Pseudomonadota</taxon>
        <taxon>Alphaproteobacteria</taxon>
        <taxon>Kordiimonadales</taxon>
        <taxon>Kordiimonadaceae</taxon>
        <taxon>Eilatimonas</taxon>
    </lineage>
</organism>
<proteinExistence type="predicted"/>
<sequence>MQKSIYDFISGLINDRRFPVKDQDIWALYAALGVVVIKRQHAEQGMDYPSVEDDLKRVFARGNFSADLKRDIADLAYTEDDTSPYRHRLAAE</sequence>
<dbReference type="Proteomes" id="UP000271227">
    <property type="component" value="Unassembled WGS sequence"/>
</dbReference>